<dbReference type="PANTHER" id="PTHR45625">
    <property type="entry name" value="PEPTIDYL-PROLYL CIS-TRANS ISOMERASE-RELATED"/>
    <property type="match status" value="1"/>
</dbReference>
<evidence type="ECO:0000259" key="4">
    <source>
        <dbReference type="PROSITE" id="PS50072"/>
    </source>
</evidence>
<feature type="region of interest" description="Disordered" evidence="3">
    <location>
        <begin position="48"/>
        <end position="86"/>
    </location>
</feature>
<feature type="domain" description="PPIase cyclophilin-type" evidence="4">
    <location>
        <begin position="102"/>
        <end position="248"/>
    </location>
</feature>
<accession>A0A7G9RCE4</accession>
<dbReference type="AlphaFoldDB" id="A0A7G9RCE4"/>
<evidence type="ECO:0000256" key="2">
    <source>
        <dbReference type="RuleBase" id="RU363019"/>
    </source>
</evidence>
<keyword evidence="2 5" id="KW-0413">Isomerase</keyword>
<dbReference type="Proteomes" id="UP000515947">
    <property type="component" value="Chromosome"/>
</dbReference>
<feature type="compositionally biased region" description="Low complexity" evidence="3">
    <location>
        <begin position="48"/>
        <end position="57"/>
    </location>
</feature>
<dbReference type="InterPro" id="IPR002130">
    <property type="entry name" value="Cyclophilin-type_PPIase_dom"/>
</dbReference>
<gene>
    <name evidence="5" type="ORF">H9L09_01935</name>
</gene>
<protein>
    <recommendedName>
        <fullName evidence="2">Peptidyl-prolyl cis-trans isomerase</fullName>
        <shortName evidence="2">PPIase</shortName>
        <ecNumber evidence="2">5.2.1.8</ecNumber>
    </recommendedName>
</protein>
<dbReference type="KEGG" id="nmes:H9L09_01935"/>
<evidence type="ECO:0000313" key="5">
    <source>
        <dbReference type="EMBL" id="QNN53269.1"/>
    </source>
</evidence>
<proteinExistence type="inferred from homology"/>
<dbReference type="PROSITE" id="PS50072">
    <property type="entry name" value="CSA_PPIASE_2"/>
    <property type="match status" value="1"/>
</dbReference>
<name>A0A7G9RCE4_9ACTN</name>
<dbReference type="Pfam" id="PF00160">
    <property type="entry name" value="Pro_isomerase"/>
    <property type="match status" value="1"/>
</dbReference>
<evidence type="ECO:0000256" key="1">
    <source>
        <dbReference type="ARBA" id="ARBA00002388"/>
    </source>
</evidence>
<dbReference type="PANTHER" id="PTHR45625:SF3">
    <property type="entry name" value="PEPTIDYL-PROLYL CIS-TRANS ISOMERASE B-RELATED"/>
    <property type="match status" value="1"/>
</dbReference>
<dbReference type="RefSeq" id="WP_187579111.1">
    <property type="nucleotide sequence ID" value="NZ_CP060713.1"/>
</dbReference>
<organism evidence="5 6">
    <name type="scientific">Nocardioides mesophilus</name>
    <dbReference type="NCBI Taxonomy" id="433659"/>
    <lineage>
        <taxon>Bacteria</taxon>
        <taxon>Bacillati</taxon>
        <taxon>Actinomycetota</taxon>
        <taxon>Actinomycetes</taxon>
        <taxon>Propionibacteriales</taxon>
        <taxon>Nocardioidaceae</taxon>
        <taxon>Nocardioides</taxon>
    </lineage>
</organism>
<comment type="similarity">
    <text evidence="2">Belongs to the cyclophilin-type PPIase family.</text>
</comment>
<dbReference type="GO" id="GO:0003755">
    <property type="term" value="F:peptidyl-prolyl cis-trans isomerase activity"/>
    <property type="evidence" value="ECO:0007669"/>
    <property type="project" value="UniProtKB-UniRule"/>
</dbReference>
<evidence type="ECO:0000313" key="6">
    <source>
        <dbReference type="Proteomes" id="UP000515947"/>
    </source>
</evidence>
<dbReference type="SUPFAM" id="SSF50891">
    <property type="entry name" value="Cyclophilin-like"/>
    <property type="match status" value="1"/>
</dbReference>
<dbReference type="Gene3D" id="2.40.100.10">
    <property type="entry name" value="Cyclophilin-like"/>
    <property type="match status" value="1"/>
</dbReference>
<dbReference type="PRINTS" id="PR00153">
    <property type="entry name" value="CSAPPISMRASE"/>
</dbReference>
<dbReference type="InterPro" id="IPR029000">
    <property type="entry name" value="Cyclophilin-like_dom_sf"/>
</dbReference>
<dbReference type="EC" id="5.2.1.8" evidence="2"/>
<keyword evidence="2" id="KW-0697">Rotamase</keyword>
<dbReference type="EMBL" id="CP060713">
    <property type="protein sequence ID" value="QNN53269.1"/>
    <property type="molecule type" value="Genomic_DNA"/>
</dbReference>
<keyword evidence="6" id="KW-1185">Reference proteome</keyword>
<evidence type="ECO:0000256" key="3">
    <source>
        <dbReference type="SAM" id="MobiDB-lite"/>
    </source>
</evidence>
<comment type="catalytic activity">
    <reaction evidence="2">
        <text>[protein]-peptidylproline (omega=180) = [protein]-peptidylproline (omega=0)</text>
        <dbReference type="Rhea" id="RHEA:16237"/>
        <dbReference type="Rhea" id="RHEA-COMP:10747"/>
        <dbReference type="Rhea" id="RHEA-COMP:10748"/>
        <dbReference type="ChEBI" id="CHEBI:83833"/>
        <dbReference type="ChEBI" id="CHEBI:83834"/>
        <dbReference type="EC" id="5.2.1.8"/>
    </reaction>
</comment>
<sequence>MPSSRTTTPSRPARGNRGLVIAVAALAVLLVIGGLVLAAALTGDDAGSATETGGAAALPSIPPGQCIDPPSPPALPQQFDTAPDPSLAQDSVWTATLSTSCGPIVVELYGDKAPQTVSSFLFLADKGYWDDSACHRLTDSGIFVLQCGDPTGTGSGDPGYGYGVENAPADGSYPRGTLAMARTTDPASNGGQFFIVYQDSQIPDPTGYSIFGRVVEGMDIVDRIAKAGVDPADGTAPLQPISILDVSVEKKG</sequence>
<dbReference type="InterPro" id="IPR044666">
    <property type="entry name" value="Cyclophilin_A-like"/>
</dbReference>
<reference evidence="5 6" key="1">
    <citation type="submission" date="2020-08" db="EMBL/GenBank/DDBJ databases">
        <title>Genome sequence of Nocardioides mesophilus KACC 16243T.</title>
        <authorList>
            <person name="Hyun D.-W."/>
            <person name="Bae J.-W."/>
        </authorList>
    </citation>
    <scope>NUCLEOTIDE SEQUENCE [LARGE SCALE GENOMIC DNA]</scope>
    <source>
        <strain evidence="5 6">KACC 16243</strain>
    </source>
</reference>
<dbReference type="CDD" id="cd00317">
    <property type="entry name" value="cyclophilin"/>
    <property type="match status" value="1"/>
</dbReference>
<comment type="function">
    <text evidence="1 2">PPIases accelerate the folding of proteins. It catalyzes the cis-trans isomerization of proline imidic peptide bonds in oligopeptides.</text>
</comment>